<dbReference type="EMBL" id="JARKIE010000133">
    <property type="protein sequence ID" value="KAJ7678608.1"/>
    <property type="molecule type" value="Genomic_DNA"/>
</dbReference>
<comment type="caution">
    <text evidence="2">The sequence shown here is derived from an EMBL/GenBank/DDBJ whole genome shotgun (WGS) entry which is preliminary data.</text>
</comment>
<keyword evidence="3" id="KW-1185">Reference proteome</keyword>
<feature type="region of interest" description="Disordered" evidence="1">
    <location>
        <begin position="1"/>
        <end position="25"/>
    </location>
</feature>
<dbReference type="Proteomes" id="UP001221757">
    <property type="component" value="Unassembled WGS sequence"/>
</dbReference>
<proteinExistence type="predicted"/>
<reference evidence="2" key="1">
    <citation type="submission" date="2023-03" db="EMBL/GenBank/DDBJ databases">
        <title>Massive genome expansion in bonnet fungi (Mycena s.s.) driven by repeated elements and novel gene families across ecological guilds.</title>
        <authorList>
            <consortium name="Lawrence Berkeley National Laboratory"/>
            <person name="Harder C.B."/>
            <person name="Miyauchi S."/>
            <person name="Viragh M."/>
            <person name="Kuo A."/>
            <person name="Thoen E."/>
            <person name="Andreopoulos B."/>
            <person name="Lu D."/>
            <person name="Skrede I."/>
            <person name="Drula E."/>
            <person name="Henrissat B."/>
            <person name="Morin E."/>
            <person name="Kohler A."/>
            <person name="Barry K."/>
            <person name="LaButti K."/>
            <person name="Morin E."/>
            <person name="Salamov A."/>
            <person name="Lipzen A."/>
            <person name="Mereny Z."/>
            <person name="Hegedus B."/>
            <person name="Baldrian P."/>
            <person name="Stursova M."/>
            <person name="Weitz H."/>
            <person name="Taylor A."/>
            <person name="Grigoriev I.V."/>
            <person name="Nagy L.G."/>
            <person name="Martin F."/>
            <person name="Kauserud H."/>
        </authorList>
    </citation>
    <scope>NUCLEOTIDE SEQUENCE</scope>
    <source>
        <strain evidence="2">CBHHK067</strain>
    </source>
</reference>
<evidence type="ECO:0000313" key="2">
    <source>
        <dbReference type="EMBL" id="KAJ7678608.1"/>
    </source>
</evidence>
<sequence>MQTLHRPIDTDFPAYGQEPQSSNAPAARLGHHVNVHAAAPPSFAEHTLLPIRLAASPLIHLPARNETWSAFTIAHLPLVQLRCPVLTPLVHIAHTPLSAYTAPPTPDAEYVASAPVSASRRGDTKGGRRPTSGVDMRTEGTVRLVSIRNRHTLAHDFHRQGDIPCCAPIYTELVCVPRRRSMHETCTHGSPCLPTIPPAAALFSFSSSSTASFARWGLIRIERDVLLHAHAFSAYRLRMHAHTYAHDGYARCCGLLSFYSARSPSTPARVAASLQPIRAAGQASARIVI</sequence>
<name>A0AAD7D4F0_MYCRO</name>
<dbReference type="AlphaFoldDB" id="A0AAD7D4F0"/>
<gene>
    <name evidence="2" type="ORF">B0H17DRAFT_1334076</name>
</gene>
<evidence type="ECO:0000256" key="1">
    <source>
        <dbReference type="SAM" id="MobiDB-lite"/>
    </source>
</evidence>
<feature type="region of interest" description="Disordered" evidence="1">
    <location>
        <begin position="112"/>
        <end position="135"/>
    </location>
</feature>
<organism evidence="2 3">
    <name type="scientific">Mycena rosella</name>
    <name type="common">Pink bonnet</name>
    <name type="synonym">Agaricus rosellus</name>
    <dbReference type="NCBI Taxonomy" id="1033263"/>
    <lineage>
        <taxon>Eukaryota</taxon>
        <taxon>Fungi</taxon>
        <taxon>Dikarya</taxon>
        <taxon>Basidiomycota</taxon>
        <taxon>Agaricomycotina</taxon>
        <taxon>Agaricomycetes</taxon>
        <taxon>Agaricomycetidae</taxon>
        <taxon>Agaricales</taxon>
        <taxon>Marasmiineae</taxon>
        <taxon>Mycenaceae</taxon>
        <taxon>Mycena</taxon>
    </lineage>
</organism>
<accession>A0AAD7D4F0</accession>
<evidence type="ECO:0000313" key="3">
    <source>
        <dbReference type="Proteomes" id="UP001221757"/>
    </source>
</evidence>
<protein>
    <submittedName>
        <fullName evidence="2">Uncharacterized protein</fullName>
    </submittedName>
</protein>